<gene>
    <name evidence="2" type="ORF">CPELLU_LOCUS6205</name>
</gene>
<name>A0A9N9C1F6_9GLOM</name>
<proteinExistence type="predicted"/>
<accession>A0A9N9C1F6</accession>
<dbReference type="Proteomes" id="UP000789759">
    <property type="component" value="Unassembled WGS sequence"/>
</dbReference>
<organism evidence="2 3">
    <name type="scientific">Cetraspora pellucida</name>
    <dbReference type="NCBI Taxonomy" id="1433469"/>
    <lineage>
        <taxon>Eukaryota</taxon>
        <taxon>Fungi</taxon>
        <taxon>Fungi incertae sedis</taxon>
        <taxon>Mucoromycota</taxon>
        <taxon>Glomeromycotina</taxon>
        <taxon>Glomeromycetes</taxon>
        <taxon>Diversisporales</taxon>
        <taxon>Gigasporaceae</taxon>
        <taxon>Cetraspora</taxon>
    </lineage>
</organism>
<sequence>MYIPFNCTLREVTKIGNFDNELLFTVSDVVTPLVESVTLNTPQNVQPNSTIVISWSFSGVQTTNVALGIQNSQTAAITYIDTNADLTKKSETWIVSVGAGSYKLFFMDETSNSYVYSNTFVVSNTGGSPSPPTNNASPAATTSESKADDLKNKFFIAAPFILLVIIGVGIGYYLKKRHDRNKQNNPTPYDNKTCNKCHHSSLQYKCSNQSSNKTEPYKTEPCETGPLTQKEISKQLYEKILTLNTNEYLENDLLGIDFKCEFLIDTMDDDSKILSKTIAELIGESDEYYYIFKNSYNSKKNLIKHESIEKQRDRIPIERFNCNGLIKIIINMELKIASIHLQHSIIHKQSEQFGVNENIKEEIQKNIHFVPSDIYQILEYDNPNLTQKQVHA</sequence>
<protein>
    <submittedName>
        <fullName evidence="2">9960_t:CDS:1</fullName>
    </submittedName>
</protein>
<keyword evidence="1" id="KW-0812">Transmembrane</keyword>
<dbReference type="AlphaFoldDB" id="A0A9N9C1F6"/>
<keyword evidence="3" id="KW-1185">Reference proteome</keyword>
<dbReference type="EMBL" id="CAJVQA010003789">
    <property type="protein sequence ID" value="CAG8583514.1"/>
    <property type="molecule type" value="Genomic_DNA"/>
</dbReference>
<dbReference type="OrthoDB" id="2444054at2759"/>
<keyword evidence="1" id="KW-1133">Transmembrane helix</keyword>
<evidence type="ECO:0000313" key="3">
    <source>
        <dbReference type="Proteomes" id="UP000789759"/>
    </source>
</evidence>
<evidence type="ECO:0000313" key="2">
    <source>
        <dbReference type="EMBL" id="CAG8583514.1"/>
    </source>
</evidence>
<reference evidence="2" key="1">
    <citation type="submission" date="2021-06" db="EMBL/GenBank/DDBJ databases">
        <authorList>
            <person name="Kallberg Y."/>
            <person name="Tangrot J."/>
            <person name="Rosling A."/>
        </authorList>
    </citation>
    <scope>NUCLEOTIDE SEQUENCE</scope>
    <source>
        <strain evidence="2">FL966</strain>
    </source>
</reference>
<evidence type="ECO:0000256" key="1">
    <source>
        <dbReference type="SAM" id="Phobius"/>
    </source>
</evidence>
<feature type="transmembrane region" description="Helical" evidence="1">
    <location>
        <begin position="154"/>
        <end position="174"/>
    </location>
</feature>
<comment type="caution">
    <text evidence="2">The sequence shown here is derived from an EMBL/GenBank/DDBJ whole genome shotgun (WGS) entry which is preliminary data.</text>
</comment>
<keyword evidence="1" id="KW-0472">Membrane</keyword>